<dbReference type="InterPro" id="IPR003352">
    <property type="entry name" value="PTS_EIIC"/>
</dbReference>
<evidence type="ECO:0000256" key="6">
    <source>
        <dbReference type="ARBA" id="ARBA00022989"/>
    </source>
</evidence>
<feature type="transmembrane region" description="Helical" evidence="9">
    <location>
        <begin position="68"/>
        <end position="89"/>
    </location>
</feature>
<keyword evidence="7 8" id="KW-0472">Membrane</keyword>
<gene>
    <name evidence="11" type="ORF">D1B17_03525</name>
</gene>
<accession>A0A386PPS1</accession>
<sequence length="424" mass="46605">MQEKAEKYLIPISTKITNNVFLKSIREGLSLLTPLIMILSLFILIGNFPIPGWSSFWTSVFGDELTEIIASTFVGVFNFIGLLVCIVIAHTYGNNSGLKGIIPSLVGLISFLILIPMTNRIGADVSTVYFGPNGIFVGLLVGVISVELYKFSFNKKWKIKLSESIPPAVGDSLTELLPFGFVVLIFAVIKIVLGMTGIQSIHNLIFIMIQEPLKNLGDSLISVILYNFLASFLWIFGINGPTVTNSFWSPILFSLTQDNLSAFQIGDKIPHIYTQQFIDIFTTYGGGGSTLSLLLIVVLMCKSKQLKGLGKLALVPGIFGINEPVVFGIPVIFNLKIAIPFVAVPVVNTIISGIVFSMHWVPYPTGVMLPWTTPPLISGWLSTGSWLAAVLQLFELVVGMLIYYPFVKSLDKQYLLKENNLEVN</sequence>
<dbReference type="PANTHER" id="PTHR33989:SF4">
    <property type="entry name" value="PTS SYSTEM N,N'-DIACETYLCHITOBIOSE-SPECIFIC EIIC COMPONENT"/>
    <property type="match status" value="1"/>
</dbReference>
<evidence type="ECO:0000313" key="11">
    <source>
        <dbReference type="EMBL" id="AYE37751.1"/>
    </source>
</evidence>
<feature type="transmembrane region" description="Helical" evidence="9">
    <location>
        <begin position="101"/>
        <end position="118"/>
    </location>
</feature>
<keyword evidence="12" id="KW-1185">Reference proteome</keyword>
<evidence type="ECO:0000256" key="7">
    <source>
        <dbReference type="ARBA" id="ARBA00023136"/>
    </source>
</evidence>
<evidence type="ECO:0000256" key="3">
    <source>
        <dbReference type="ARBA" id="ARBA00022475"/>
    </source>
</evidence>
<feature type="domain" description="PTS EIIC type-3" evidence="10">
    <location>
        <begin position="5"/>
        <end position="406"/>
    </location>
</feature>
<feature type="transmembrane region" description="Helical" evidence="9">
    <location>
        <begin position="312"/>
        <end position="335"/>
    </location>
</feature>
<feature type="transmembrane region" description="Helical" evidence="9">
    <location>
        <begin position="219"/>
        <end position="238"/>
    </location>
</feature>
<feature type="transmembrane region" description="Helical" evidence="9">
    <location>
        <begin position="176"/>
        <end position="199"/>
    </location>
</feature>
<organism evidence="11 12">
    <name type="scientific">Companilactobacillus zhachilii</name>
    <dbReference type="NCBI Taxonomy" id="2304606"/>
    <lineage>
        <taxon>Bacteria</taxon>
        <taxon>Bacillati</taxon>
        <taxon>Bacillota</taxon>
        <taxon>Bacilli</taxon>
        <taxon>Lactobacillales</taxon>
        <taxon>Lactobacillaceae</taxon>
        <taxon>Companilactobacillus</taxon>
    </lineage>
</organism>
<feature type="transmembrane region" description="Helical" evidence="9">
    <location>
        <begin position="342"/>
        <end position="363"/>
    </location>
</feature>
<feature type="transmembrane region" description="Helical" evidence="9">
    <location>
        <begin position="383"/>
        <end position="407"/>
    </location>
</feature>
<evidence type="ECO:0000256" key="4">
    <source>
        <dbReference type="ARBA" id="ARBA00022597"/>
    </source>
</evidence>
<dbReference type="GO" id="GO:0008982">
    <property type="term" value="F:protein-N(PI)-phosphohistidine-sugar phosphotransferase activity"/>
    <property type="evidence" value="ECO:0007669"/>
    <property type="project" value="UniProtKB-UniRule"/>
</dbReference>
<dbReference type="OrthoDB" id="1550290at2"/>
<dbReference type="PROSITE" id="PS51105">
    <property type="entry name" value="PTS_EIIC_TYPE_3"/>
    <property type="match status" value="1"/>
</dbReference>
<dbReference type="GO" id="GO:0009401">
    <property type="term" value="P:phosphoenolpyruvate-dependent sugar phosphotransferase system"/>
    <property type="evidence" value="ECO:0007669"/>
    <property type="project" value="InterPro"/>
</dbReference>
<dbReference type="AlphaFoldDB" id="A0A386PPS1"/>
<keyword evidence="3 8" id="KW-1003">Cell membrane</keyword>
<evidence type="ECO:0000259" key="10">
    <source>
        <dbReference type="PROSITE" id="PS51105"/>
    </source>
</evidence>
<evidence type="ECO:0000256" key="9">
    <source>
        <dbReference type="SAM" id="Phobius"/>
    </source>
</evidence>
<feature type="transmembrane region" description="Helical" evidence="9">
    <location>
        <begin position="130"/>
        <end position="149"/>
    </location>
</feature>
<dbReference type="InterPro" id="IPR004796">
    <property type="entry name" value="PTS_IIC_cello"/>
</dbReference>
<dbReference type="EMBL" id="CP031933">
    <property type="protein sequence ID" value="AYE37751.1"/>
    <property type="molecule type" value="Genomic_DNA"/>
</dbReference>
<keyword evidence="5 9" id="KW-0812">Transmembrane</keyword>
<dbReference type="PIRSF" id="PIRSF006351">
    <property type="entry name" value="PTS_EIIC-Cellobiose"/>
    <property type="match status" value="1"/>
</dbReference>
<keyword evidence="6 9" id="KW-1133">Transmembrane helix</keyword>
<feature type="transmembrane region" description="Helical" evidence="9">
    <location>
        <begin position="29"/>
        <end position="48"/>
    </location>
</feature>
<proteinExistence type="predicted"/>
<dbReference type="Pfam" id="PF02378">
    <property type="entry name" value="PTS_EIIC"/>
    <property type="match status" value="1"/>
</dbReference>
<comment type="subcellular location">
    <subcellularLocation>
        <location evidence="1">Cell membrane</location>
        <topology evidence="1">Multi-pass membrane protein</topology>
    </subcellularLocation>
</comment>
<dbReference type="Proteomes" id="UP000267208">
    <property type="component" value="Chromosome"/>
</dbReference>
<evidence type="ECO:0000256" key="2">
    <source>
        <dbReference type="ARBA" id="ARBA00022448"/>
    </source>
</evidence>
<dbReference type="GO" id="GO:0005886">
    <property type="term" value="C:plasma membrane"/>
    <property type="evidence" value="ECO:0007669"/>
    <property type="project" value="UniProtKB-SubCell"/>
</dbReference>
<protein>
    <recommendedName>
        <fullName evidence="8">Permease IIC component</fullName>
    </recommendedName>
</protein>
<dbReference type="KEGG" id="lzh:D1B17_03525"/>
<dbReference type="PANTHER" id="PTHR33989">
    <property type="match status" value="1"/>
</dbReference>
<comment type="function">
    <text evidence="8">The phosphoenolpyruvate-dependent sugar phosphotransferase system (PTS), a major carbohydrate active -transport system, catalyzes the phosphorylation of incoming sugar substrates concomitant with their translocation across the cell membrane.</text>
</comment>
<name>A0A386PPS1_9LACO</name>
<dbReference type="InterPro" id="IPR004501">
    <property type="entry name" value="PTS_EIIC_3"/>
</dbReference>
<dbReference type="InterPro" id="IPR051088">
    <property type="entry name" value="PTS_Sugar-EIIC/EIIB"/>
</dbReference>
<evidence type="ECO:0000256" key="5">
    <source>
        <dbReference type="ARBA" id="ARBA00022692"/>
    </source>
</evidence>
<evidence type="ECO:0000256" key="1">
    <source>
        <dbReference type="ARBA" id="ARBA00004651"/>
    </source>
</evidence>
<dbReference type="GO" id="GO:1901264">
    <property type="term" value="P:carbohydrate derivative transport"/>
    <property type="evidence" value="ECO:0007669"/>
    <property type="project" value="TreeGrafter"/>
</dbReference>
<keyword evidence="2 8" id="KW-0813">Transport</keyword>
<feature type="transmembrane region" description="Helical" evidence="9">
    <location>
        <begin position="277"/>
        <end position="300"/>
    </location>
</feature>
<evidence type="ECO:0000313" key="12">
    <source>
        <dbReference type="Proteomes" id="UP000267208"/>
    </source>
</evidence>
<reference evidence="12" key="1">
    <citation type="submission" date="2018-08" db="EMBL/GenBank/DDBJ databases">
        <title>Genome of Lactobacillus sp. HBUAS52074.</title>
        <authorList>
            <person name="Guo Z."/>
            <person name="Zhang Z.D."/>
        </authorList>
    </citation>
    <scope>NUCLEOTIDE SEQUENCE [LARGE SCALE GENOMIC DNA]</scope>
    <source>
        <strain evidence="12">HBUAS52074</strain>
    </source>
</reference>
<dbReference type="NCBIfam" id="TIGR00410">
    <property type="entry name" value="lacE"/>
    <property type="match status" value="1"/>
</dbReference>
<keyword evidence="4 8" id="KW-0762">Sugar transport</keyword>
<evidence type="ECO:0000256" key="8">
    <source>
        <dbReference type="PIRNR" id="PIRNR006351"/>
    </source>
</evidence>
<dbReference type="RefSeq" id="WP_120141999.1">
    <property type="nucleotide sequence ID" value="NZ_CP031933.2"/>
</dbReference>